<evidence type="ECO:0000313" key="7">
    <source>
        <dbReference type="Proteomes" id="UP000078302"/>
    </source>
</evidence>
<evidence type="ECO:0000256" key="3">
    <source>
        <dbReference type="ARBA" id="ARBA00022989"/>
    </source>
</evidence>
<organism evidence="6 7">
    <name type="scientific">Acidithiobacillus ferrooxidans</name>
    <name type="common">Thiobacillus ferrooxidans</name>
    <dbReference type="NCBI Taxonomy" id="920"/>
    <lineage>
        <taxon>Bacteria</taxon>
        <taxon>Pseudomonadati</taxon>
        <taxon>Pseudomonadota</taxon>
        <taxon>Acidithiobacillia</taxon>
        <taxon>Acidithiobacillales</taxon>
        <taxon>Acidithiobacillaceae</taxon>
        <taxon>Acidithiobacillus</taxon>
    </lineage>
</organism>
<feature type="transmembrane region" description="Helical" evidence="5">
    <location>
        <begin position="7"/>
        <end position="29"/>
    </location>
</feature>
<evidence type="ECO:0000256" key="5">
    <source>
        <dbReference type="SAM" id="Phobius"/>
    </source>
</evidence>
<dbReference type="Proteomes" id="UP000078302">
    <property type="component" value="Unassembled WGS sequence"/>
</dbReference>
<name>A0A179B7P8_ACIFR</name>
<evidence type="ECO:0000313" key="6">
    <source>
        <dbReference type="EMBL" id="OAP87732.1"/>
    </source>
</evidence>
<dbReference type="InterPro" id="IPR012451">
    <property type="entry name" value="DUF1656"/>
</dbReference>
<keyword evidence="1" id="KW-1003">Cell membrane</keyword>
<dbReference type="Pfam" id="PF07869">
    <property type="entry name" value="DUF1656"/>
    <property type="match status" value="1"/>
</dbReference>
<evidence type="ECO:0000256" key="1">
    <source>
        <dbReference type="ARBA" id="ARBA00022475"/>
    </source>
</evidence>
<gene>
    <name evidence="6" type="ORF">A4H96_12200</name>
</gene>
<dbReference type="RefSeq" id="WP_064219847.1">
    <property type="nucleotide sequence ID" value="NZ_LVXZ01000186.1"/>
</dbReference>
<evidence type="ECO:0000256" key="4">
    <source>
        <dbReference type="ARBA" id="ARBA00023136"/>
    </source>
</evidence>
<keyword evidence="2 5" id="KW-0812">Transmembrane</keyword>
<protein>
    <recommendedName>
        <fullName evidence="8">DUF1656 domain-containing protein</fullName>
    </recommendedName>
</protein>
<keyword evidence="3 5" id="KW-1133">Transmembrane helix</keyword>
<evidence type="ECO:0008006" key="8">
    <source>
        <dbReference type="Google" id="ProtNLM"/>
    </source>
</evidence>
<dbReference type="EMBL" id="LVXZ01000186">
    <property type="protein sequence ID" value="OAP87732.1"/>
    <property type="molecule type" value="Genomic_DNA"/>
</dbReference>
<dbReference type="AlphaFoldDB" id="A0A179B7P8"/>
<reference evidence="6 7" key="1">
    <citation type="submission" date="2016-04" db="EMBL/GenBank/DDBJ databases">
        <title>Acidithiobacillus ferrooxidans genome sequencing and assembly.</title>
        <authorList>
            <person name="Zhou Z."/>
        </authorList>
    </citation>
    <scope>NUCLEOTIDE SEQUENCE [LARGE SCALE GENOMIC DNA]</scope>
    <source>
        <strain evidence="6 7">BY0502</strain>
    </source>
</reference>
<comment type="caution">
    <text evidence="6">The sequence shown here is derived from an EMBL/GenBank/DDBJ whole genome shotgun (WGS) entry which is preliminary data.</text>
</comment>
<keyword evidence="7" id="KW-1185">Reference proteome</keyword>
<feature type="transmembrane region" description="Helical" evidence="5">
    <location>
        <begin position="41"/>
        <end position="65"/>
    </location>
</feature>
<dbReference type="OrthoDB" id="6080293at2"/>
<sequence>MPREIDLFNAMVPSLLIIFAFSIVFFLILDKLTAEFDIDRYIWHPALFRTSLFCCFFCAIGIWWYRLLVVSSG</sequence>
<keyword evidence="4 5" id="KW-0472">Membrane</keyword>
<accession>A0A179B7P8</accession>
<evidence type="ECO:0000256" key="2">
    <source>
        <dbReference type="ARBA" id="ARBA00022692"/>
    </source>
</evidence>
<proteinExistence type="predicted"/>